<dbReference type="AlphaFoldDB" id="W6U620"/>
<dbReference type="Proteomes" id="UP000019149">
    <property type="component" value="Unassembled WGS sequence"/>
</dbReference>
<dbReference type="GeneID" id="36344311"/>
<accession>W6U620</accession>
<organism evidence="1 2">
    <name type="scientific">Echinococcus granulosus</name>
    <name type="common">Hydatid tapeworm</name>
    <dbReference type="NCBI Taxonomy" id="6210"/>
    <lineage>
        <taxon>Eukaryota</taxon>
        <taxon>Metazoa</taxon>
        <taxon>Spiralia</taxon>
        <taxon>Lophotrochozoa</taxon>
        <taxon>Platyhelminthes</taxon>
        <taxon>Cestoda</taxon>
        <taxon>Eucestoda</taxon>
        <taxon>Cyclophyllidea</taxon>
        <taxon>Taeniidae</taxon>
        <taxon>Echinococcus</taxon>
        <taxon>Echinococcus granulosus group</taxon>
    </lineage>
</organism>
<name>W6U620_ECHGR</name>
<dbReference type="EMBL" id="APAU02000111">
    <property type="protein sequence ID" value="EUB56570.1"/>
    <property type="molecule type" value="Genomic_DNA"/>
</dbReference>
<proteinExistence type="predicted"/>
<sequence>MEALSKLSIDASNTDNFAVSHNNYLTLLTLLASNLSQSSLKLRFASLYTLLLH</sequence>
<evidence type="ECO:0000313" key="1">
    <source>
        <dbReference type="EMBL" id="EUB56570.1"/>
    </source>
</evidence>
<dbReference type="CTD" id="36344311"/>
<gene>
    <name evidence="1" type="ORF">EGR_08596</name>
</gene>
<reference evidence="1 2" key="1">
    <citation type="journal article" date="2013" name="Nat. Genet.">
        <title>The genome of the hydatid tapeworm Echinococcus granulosus.</title>
        <authorList>
            <person name="Zheng H."/>
            <person name="Zhang W."/>
            <person name="Zhang L."/>
            <person name="Zhang Z."/>
            <person name="Li J."/>
            <person name="Lu G."/>
            <person name="Zhu Y."/>
            <person name="Wang Y."/>
            <person name="Huang Y."/>
            <person name="Liu J."/>
            <person name="Kang H."/>
            <person name="Chen J."/>
            <person name="Wang L."/>
            <person name="Chen A."/>
            <person name="Yu S."/>
            <person name="Gao Z."/>
            <person name="Jin L."/>
            <person name="Gu W."/>
            <person name="Wang Z."/>
            <person name="Zhao L."/>
            <person name="Shi B."/>
            <person name="Wen H."/>
            <person name="Lin R."/>
            <person name="Jones M.K."/>
            <person name="Brejova B."/>
            <person name="Vinar T."/>
            <person name="Zhao G."/>
            <person name="McManus D.P."/>
            <person name="Chen Z."/>
            <person name="Zhou Y."/>
            <person name="Wang S."/>
        </authorList>
    </citation>
    <scope>NUCLEOTIDE SEQUENCE [LARGE SCALE GENOMIC DNA]</scope>
</reference>
<dbReference type="RefSeq" id="XP_024347766.1">
    <property type="nucleotide sequence ID" value="XM_024497845.1"/>
</dbReference>
<dbReference type="KEGG" id="egl:EGR_08596"/>
<keyword evidence="2" id="KW-1185">Reference proteome</keyword>
<comment type="caution">
    <text evidence="1">The sequence shown here is derived from an EMBL/GenBank/DDBJ whole genome shotgun (WGS) entry which is preliminary data.</text>
</comment>
<evidence type="ECO:0000313" key="2">
    <source>
        <dbReference type="Proteomes" id="UP000019149"/>
    </source>
</evidence>
<protein>
    <submittedName>
        <fullName evidence="1">Uncharacterized protein</fullName>
    </submittedName>
</protein>